<organism evidence="2 3">
    <name type="scientific">Gracilariopsis chorda</name>
    <dbReference type="NCBI Taxonomy" id="448386"/>
    <lineage>
        <taxon>Eukaryota</taxon>
        <taxon>Rhodophyta</taxon>
        <taxon>Florideophyceae</taxon>
        <taxon>Rhodymeniophycidae</taxon>
        <taxon>Gracilariales</taxon>
        <taxon>Gracilariaceae</taxon>
        <taxon>Gracilariopsis</taxon>
    </lineage>
</organism>
<proteinExistence type="predicted"/>
<feature type="region of interest" description="Disordered" evidence="1">
    <location>
        <begin position="41"/>
        <end position="73"/>
    </location>
</feature>
<keyword evidence="3" id="KW-1185">Reference proteome</keyword>
<dbReference type="Proteomes" id="UP000247409">
    <property type="component" value="Unassembled WGS sequence"/>
</dbReference>
<gene>
    <name evidence="2" type="ORF">BWQ96_01709</name>
</gene>
<comment type="caution">
    <text evidence="2">The sequence shown here is derived from an EMBL/GenBank/DDBJ whole genome shotgun (WGS) entry which is preliminary data.</text>
</comment>
<sequence length="617" mass="69992">MAGYLVNPDARLLRSHIPNHHGPCFRPRLCARNHVARAQLENDKPNEPPEQQNGSSNSNCTGHYKAATPRYQQSSQVNEIAQRLADVKNKYRRISDEVRALRVLPEDYILGSDMSSFHIGSTSTVQDLCLPKAPSFHGLNPREVLSIVEEFMRREGLSREDQSFVVKDLKNVLVRLRAWISDIADEAKLLCTLPDDSGDTRIASSVRAYIHLLQLARFSILPSLPRIDQPPSPDLIPLGSSKETTLDPSLIIEEDLLLDILRQKGYRFEQDSIYPYIFIATRGVSVRRDSGLLLSLKLRAIERSYLGWIAGPFTIFTRTNRVMKFMKSLVVKGKTEETRECKDEVEKSMSPAVRRIVPAVRLRSFTDAVSSLLFPSFTQEPCHELFALMYREVERNKNLVQEKKRAALFKQIRESISQAVDPFSAMKAEREKRNLDRQEILPLEDISSPIGQKKRISLQLFKDIPWGLREHYFPSVYVLPATQDLLRLDALTLFGLISALVSYVRHSESWFSTAFLLGSVVSYIIRVASGWIRASTSYREKIAREKSANLVAQQWAAIDAIASLATDEAFAQLAAVLIAQHCGDGSLAEDLERRMYKNKSLDEESSAQWQQWLSDST</sequence>
<dbReference type="EMBL" id="NBIV01000013">
    <property type="protein sequence ID" value="PXF48540.1"/>
    <property type="molecule type" value="Genomic_DNA"/>
</dbReference>
<feature type="compositionally biased region" description="Polar residues" evidence="1">
    <location>
        <begin position="49"/>
        <end position="61"/>
    </location>
</feature>
<evidence type="ECO:0000256" key="1">
    <source>
        <dbReference type="SAM" id="MobiDB-lite"/>
    </source>
</evidence>
<name>A0A2V3J585_9FLOR</name>
<dbReference type="OrthoDB" id="5202at2759"/>
<dbReference type="AlphaFoldDB" id="A0A2V3J585"/>
<evidence type="ECO:0000313" key="3">
    <source>
        <dbReference type="Proteomes" id="UP000247409"/>
    </source>
</evidence>
<reference evidence="2 3" key="1">
    <citation type="journal article" date="2018" name="Mol. Biol. Evol.">
        <title>Analysis of the draft genome of the red seaweed Gracilariopsis chorda provides insights into genome size evolution in Rhodophyta.</title>
        <authorList>
            <person name="Lee J."/>
            <person name="Yang E.C."/>
            <person name="Graf L."/>
            <person name="Yang J.H."/>
            <person name="Qiu H."/>
            <person name="Zel Zion U."/>
            <person name="Chan C.X."/>
            <person name="Stephens T.G."/>
            <person name="Weber A.P.M."/>
            <person name="Boo G.H."/>
            <person name="Boo S.M."/>
            <person name="Kim K.M."/>
            <person name="Shin Y."/>
            <person name="Jung M."/>
            <person name="Lee S.J."/>
            <person name="Yim H.S."/>
            <person name="Lee J.H."/>
            <person name="Bhattacharya D."/>
            <person name="Yoon H.S."/>
        </authorList>
    </citation>
    <scope>NUCLEOTIDE SEQUENCE [LARGE SCALE GENOMIC DNA]</scope>
    <source>
        <strain evidence="2 3">SKKU-2015</strain>
        <tissue evidence="2">Whole body</tissue>
    </source>
</reference>
<protein>
    <submittedName>
        <fullName evidence="2">Uncharacterized protein</fullName>
    </submittedName>
</protein>
<evidence type="ECO:0000313" key="2">
    <source>
        <dbReference type="EMBL" id="PXF48540.1"/>
    </source>
</evidence>
<accession>A0A2V3J585</accession>